<comment type="caution">
    <text evidence="1">The sequence shown here is derived from an EMBL/GenBank/DDBJ whole genome shotgun (WGS) entry which is preliminary data.</text>
</comment>
<dbReference type="AlphaFoldDB" id="A0AAE1AIV1"/>
<accession>A0AAE1AIV1</accession>
<dbReference type="EMBL" id="JAWDGP010001753">
    <property type="protein sequence ID" value="KAK3788604.1"/>
    <property type="molecule type" value="Genomic_DNA"/>
</dbReference>
<proteinExistence type="predicted"/>
<keyword evidence="2" id="KW-1185">Reference proteome</keyword>
<gene>
    <name evidence="1" type="ORF">RRG08_031260</name>
</gene>
<evidence type="ECO:0000313" key="1">
    <source>
        <dbReference type="EMBL" id="KAK3788604.1"/>
    </source>
</evidence>
<sequence>MFYVVETSACLGGVMETHHQHVLVVVLWRHTISMSWWWYCGDTPSACLGDVVETHHQHVLMVLRKYTISMSWWCCGDTPSACLGGVMETHH</sequence>
<dbReference type="Proteomes" id="UP001283361">
    <property type="component" value="Unassembled WGS sequence"/>
</dbReference>
<reference evidence="1" key="1">
    <citation type="journal article" date="2023" name="G3 (Bethesda)">
        <title>A reference genome for the long-term kleptoplast-retaining sea slug Elysia crispata morphotype clarki.</title>
        <authorList>
            <person name="Eastman K.E."/>
            <person name="Pendleton A.L."/>
            <person name="Shaikh M.A."/>
            <person name="Suttiyut T."/>
            <person name="Ogas R."/>
            <person name="Tomko P."/>
            <person name="Gavelis G."/>
            <person name="Widhalm J.R."/>
            <person name="Wisecaver J.H."/>
        </authorList>
    </citation>
    <scope>NUCLEOTIDE SEQUENCE</scope>
    <source>
        <strain evidence="1">ECLA1</strain>
    </source>
</reference>
<organism evidence="1 2">
    <name type="scientific">Elysia crispata</name>
    <name type="common">lettuce slug</name>
    <dbReference type="NCBI Taxonomy" id="231223"/>
    <lineage>
        <taxon>Eukaryota</taxon>
        <taxon>Metazoa</taxon>
        <taxon>Spiralia</taxon>
        <taxon>Lophotrochozoa</taxon>
        <taxon>Mollusca</taxon>
        <taxon>Gastropoda</taxon>
        <taxon>Heterobranchia</taxon>
        <taxon>Euthyneura</taxon>
        <taxon>Panpulmonata</taxon>
        <taxon>Sacoglossa</taxon>
        <taxon>Placobranchoidea</taxon>
        <taxon>Plakobranchidae</taxon>
        <taxon>Elysia</taxon>
    </lineage>
</organism>
<name>A0AAE1AIV1_9GAST</name>
<protein>
    <submittedName>
        <fullName evidence="1">Uncharacterized protein</fullName>
    </submittedName>
</protein>
<evidence type="ECO:0000313" key="2">
    <source>
        <dbReference type="Proteomes" id="UP001283361"/>
    </source>
</evidence>